<name>A0A319DS82_ASPSB</name>
<proteinExistence type="predicted"/>
<accession>A0A319DS82</accession>
<dbReference type="VEuPathDB" id="FungiDB:BO78DRAFT_40297"/>
<dbReference type="AlphaFoldDB" id="A0A319DS82"/>
<protein>
    <submittedName>
        <fullName evidence="1">Uncharacterized protein</fullName>
    </submittedName>
</protein>
<dbReference type="Proteomes" id="UP000248423">
    <property type="component" value="Unassembled WGS sequence"/>
</dbReference>
<keyword evidence="2" id="KW-1185">Reference proteome</keyword>
<evidence type="ECO:0000313" key="2">
    <source>
        <dbReference type="Proteomes" id="UP000248423"/>
    </source>
</evidence>
<organism evidence="1 2">
    <name type="scientific">Aspergillus sclerotiicarbonarius (strain CBS 121057 / IBT 28362)</name>
    <dbReference type="NCBI Taxonomy" id="1448318"/>
    <lineage>
        <taxon>Eukaryota</taxon>
        <taxon>Fungi</taxon>
        <taxon>Dikarya</taxon>
        <taxon>Ascomycota</taxon>
        <taxon>Pezizomycotina</taxon>
        <taxon>Eurotiomycetes</taxon>
        <taxon>Eurotiomycetidae</taxon>
        <taxon>Eurotiales</taxon>
        <taxon>Aspergillaceae</taxon>
        <taxon>Aspergillus</taxon>
        <taxon>Aspergillus subgen. Circumdati</taxon>
    </lineage>
</organism>
<gene>
    <name evidence="1" type="ORF">BO78DRAFT_40297</name>
</gene>
<dbReference type="EMBL" id="KZ826445">
    <property type="protein sequence ID" value="PYI00557.1"/>
    <property type="molecule type" value="Genomic_DNA"/>
</dbReference>
<evidence type="ECO:0000313" key="1">
    <source>
        <dbReference type="EMBL" id="PYI00557.1"/>
    </source>
</evidence>
<reference evidence="1 2" key="1">
    <citation type="submission" date="2018-02" db="EMBL/GenBank/DDBJ databases">
        <title>The genomes of Aspergillus section Nigri reveals drivers in fungal speciation.</title>
        <authorList>
            <consortium name="DOE Joint Genome Institute"/>
            <person name="Vesth T.C."/>
            <person name="Nybo J."/>
            <person name="Theobald S."/>
            <person name="Brandl J."/>
            <person name="Frisvad J.C."/>
            <person name="Nielsen K.F."/>
            <person name="Lyhne E.K."/>
            <person name="Kogle M.E."/>
            <person name="Kuo A."/>
            <person name="Riley R."/>
            <person name="Clum A."/>
            <person name="Nolan M."/>
            <person name="Lipzen A."/>
            <person name="Salamov A."/>
            <person name="Henrissat B."/>
            <person name="Wiebenga A."/>
            <person name="De vries R.P."/>
            <person name="Grigoriev I.V."/>
            <person name="Mortensen U.H."/>
            <person name="Andersen M.R."/>
            <person name="Baker S.E."/>
        </authorList>
    </citation>
    <scope>NUCLEOTIDE SEQUENCE [LARGE SCALE GENOMIC DNA]</scope>
    <source>
        <strain evidence="1 2">CBS 121057</strain>
    </source>
</reference>
<sequence length="77" mass="8769">MPPRRGLYRLNKVDRSSPGNWPDVGQKSVEIPTFQRGPPMAPNVYEWDPISSFFYGFALLVLVHGTPQRRTDHGSRS</sequence>